<dbReference type="InterPro" id="IPR027621">
    <property type="entry name" value="rSAM_QueE_gams"/>
</dbReference>
<evidence type="ECO:0000313" key="10">
    <source>
        <dbReference type="EMBL" id="QGG80005.1"/>
    </source>
</evidence>
<comment type="similarity">
    <text evidence="8">Belongs to the radical SAM superfamily. 7-carboxy-7-deazaguanine synthase family.</text>
</comment>
<feature type="binding site" evidence="8">
    <location>
        <position position="33"/>
    </location>
    <ligand>
        <name>[4Fe-4S] cluster</name>
        <dbReference type="ChEBI" id="CHEBI:49883"/>
        <note>4Fe-4S-S-AdoMet</note>
    </ligand>
</feature>
<feature type="binding site" evidence="8">
    <location>
        <position position="29"/>
    </location>
    <ligand>
        <name>substrate</name>
    </ligand>
</feature>
<keyword evidence="3 8" id="KW-0479">Metal-binding</keyword>
<feature type="domain" description="Radical SAM core" evidence="9">
    <location>
        <begin position="20"/>
        <end position="211"/>
    </location>
</feature>
<dbReference type="KEGG" id="llp:GH975_05185"/>
<dbReference type="InterPro" id="IPR007197">
    <property type="entry name" value="rSAM"/>
</dbReference>
<dbReference type="InterPro" id="IPR013785">
    <property type="entry name" value="Aldolase_TIM"/>
</dbReference>
<evidence type="ECO:0000256" key="4">
    <source>
        <dbReference type="ARBA" id="ARBA00022842"/>
    </source>
</evidence>
<evidence type="ECO:0000256" key="6">
    <source>
        <dbReference type="ARBA" id="ARBA00023014"/>
    </source>
</evidence>
<dbReference type="Gene3D" id="3.20.20.70">
    <property type="entry name" value="Aldolase class I"/>
    <property type="match status" value="1"/>
</dbReference>
<organism evidence="10 11">
    <name type="scientific">Litorivicinus lipolyticus</name>
    <dbReference type="NCBI Taxonomy" id="418701"/>
    <lineage>
        <taxon>Bacteria</taxon>
        <taxon>Pseudomonadati</taxon>
        <taxon>Pseudomonadota</taxon>
        <taxon>Gammaproteobacteria</taxon>
        <taxon>Oceanospirillales</taxon>
        <taxon>Litorivicinaceae</taxon>
        <taxon>Litorivicinus</taxon>
    </lineage>
</organism>
<dbReference type="PANTHER" id="PTHR42836">
    <property type="entry name" value="7-CARBOXY-7-DEAZAGUANINE SYNTHASE"/>
    <property type="match status" value="1"/>
</dbReference>
<keyword evidence="2 8" id="KW-0949">S-adenosyl-L-methionine</keyword>
<comment type="catalytic activity">
    <reaction evidence="8">
        <text>6-carboxy-5,6,7,8-tetrahydropterin + H(+) = 7-carboxy-7-carbaguanine + NH4(+)</text>
        <dbReference type="Rhea" id="RHEA:27974"/>
        <dbReference type="ChEBI" id="CHEBI:15378"/>
        <dbReference type="ChEBI" id="CHEBI:28938"/>
        <dbReference type="ChEBI" id="CHEBI:61032"/>
        <dbReference type="ChEBI" id="CHEBI:61036"/>
        <dbReference type="EC" id="4.3.99.3"/>
    </reaction>
</comment>
<feature type="binding site" evidence="8">
    <location>
        <begin position="14"/>
        <end position="16"/>
    </location>
    <ligand>
        <name>substrate</name>
    </ligand>
</feature>
<gene>
    <name evidence="8 10" type="primary">queE</name>
    <name evidence="10" type="ORF">GH975_05185</name>
</gene>
<dbReference type="SUPFAM" id="SSF102114">
    <property type="entry name" value="Radical SAM enzymes"/>
    <property type="match status" value="1"/>
</dbReference>
<comment type="pathway">
    <text evidence="8">Purine metabolism; 7-cyano-7-deazaguanine biosynthesis.</text>
</comment>
<dbReference type="EMBL" id="CP045871">
    <property type="protein sequence ID" value="QGG80005.1"/>
    <property type="molecule type" value="Genomic_DNA"/>
</dbReference>
<dbReference type="NCBIfam" id="TIGR04349">
    <property type="entry name" value="rSAM_QueE_gams"/>
    <property type="match status" value="1"/>
</dbReference>
<feature type="binding site" evidence="8">
    <location>
        <position position="37"/>
    </location>
    <ligand>
        <name>[4Fe-4S] cluster</name>
        <dbReference type="ChEBI" id="CHEBI:49883"/>
        <note>4Fe-4S-S-AdoMet</note>
    </ligand>
</feature>
<dbReference type="Pfam" id="PF04055">
    <property type="entry name" value="Radical_SAM"/>
    <property type="match status" value="1"/>
</dbReference>
<dbReference type="GO" id="GO:0051539">
    <property type="term" value="F:4 iron, 4 sulfur cluster binding"/>
    <property type="evidence" value="ECO:0007669"/>
    <property type="project" value="UniProtKB-UniRule"/>
</dbReference>
<dbReference type="EC" id="4.3.99.3" evidence="8"/>
<evidence type="ECO:0000256" key="1">
    <source>
        <dbReference type="ARBA" id="ARBA00022485"/>
    </source>
</evidence>
<dbReference type="PROSITE" id="PS51918">
    <property type="entry name" value="RADICAL_SAM"/>
    <property type="match status" value="1"/>
</dbReference>
<evidence type="ECO:0000256" key="2">
    <source>
        <dbReference type="ARBA" id="ARBA00022691"/>
    </source>
</evidence>
<keyword evidence="8" id="KW-0671">Queuosine biosynthesis</keyword>
<dbReference type="PANTHER" id="PTHR42836:SF1">
    <property type="entry name" value="7-CARBOXY-7-DEAZAGUANINE SYNTHASE"/>
    <property type="match status" value="1"/>
</dbReference>
<dbReference type="GO" id="GO:1904047">
    <property type="term" value="F:S-adenosyl-L-methionine binding"/>
    <property type="evidence" value="ECO:0007669"/>
    <property type="project" value="UniProtKB-UniRule"/>
</dbReference>
<name>A0A5Q2QG77_9GAMM</name>
<keyword evidence="7 8" id="KW-0456">Lyase</keyword>
<keyword evidence="6 8" id="KW-0411">Iron-sulfur</keyword>
<feature type="binding site" evidence="8">
    <location>
        <position position="74"/>
    </location>
    <ligand>
        <name>S-adenosyl-L-methionine</name>
        <dbReference type="ChEBI" id="CHEBI:59789"/>
    </ligand>
</feature>
<protein>
    <recommendedName>
        <fullName evidence="8">7-carboxy-7-deazaguanine synthase</fullName>
        <shortName evidence="8">CDG synthase</shortName>
        <ecNumber evidence="8">4.3.99.3</ecNumber>
    </recommendedName>
    <alternativeName>
        <fullName evidence="8">Queuosine biosynthesis protein QueE</fullName>
    </alternativeName>
</protein>
<evidence type="ECO:0000256" key="7">
    <source>
        <dbReference type="ARBA" id="ARBA00023239"/>
    </source>
</evidence>
<dbReference type="UniPathway" id="UPA00391"/>
<reference evidence="10 11" key="1">
    <citation type="submission" date="2019-11" db="EMBL/GenBank/DDBJ databases">
        <authorList>
            <person name="Khan S.A."/>
            <person name="Jeon C.O."/>
            <person name="Chun B.H."/>
        </authorList>
    </citation>
    <scope>NUCLEOTIDE SEQUENCE [LARGE SCALE GENOMIC DNA]</scope>
    <source>
        <strain evidence="10 11">IMCC 1097</strain>
    </source>
</reference>
<comment type="cofactor">
    <cofactor evidence="8">
        <name>Mg(2+)</name>
        <dbReference type="ChEBI" id="CHEBI:18420"/>
    </cofactor>
</comment>
<proteinExistence type="inferred from homology"/>
<dbReference type="SFLD" id="SFLDS00029">
    <property type="entry name" value="Radical_SAM"/>
    <property type="match status" value="1"/>
</dbReference>
<dbReference type="GO" id="GO:0000287">
    <property type="term" value="F:magnesium ion binding"/>
    <property type="evidence" value="ECO:0007669"/>
    <property type="project" value="UniProtKB-UniRule"/>
</dbReference>
<dbReference type="GO" id="GO:0016840">
    <property type="term" value="F:carbon-nitrogen lyase activity"/>
    <property type="evidence" value="ECO:0007669"/>
    <property type="project" value="UniProtKB-UniRule"/>
</dbReference>
<dbReference type="PIRSF" id="PIRSF000370">
    <property type="entry name" value="QueE"/>
    <property type="match status" value="1"/>
</dbReference>
<dbReference type="OrthoDB" id="9792276at2"/>
<feature type="binding site" evidence="8">
    <location>
        <position position="72"/>
    </location>
    <ligand>
        <name>substrate</name>
    </ligand>
</feature>
<evidence type="ECO:0000256" key="3">
    <source>
        <dbReference type="ARBA" id="ARBA00022723"/>
    </source>
</evidence>
<keyword evidence="4 8" id="KW-0460">Magnesium</keyword>
<dbReference type="HAMAP" id="MF_00917">
    <property type="entry name" value="QueE"/>
    <property type="match status" value="1"/>
</dbReference>
<dbReference type="GO" id="GO:0008616">
    <property type="term" value="P:tRNA queuosine(34) biosynthetic process"/>
    <property type="evidence" value="ECO:0007669"/>
    <property type="project" value="UniProtKB-UniRule"/>
</dbReference>
<evidence type="ECO:0000256" key="8">
    <source>
        <dbReference type="HAMAP-Rule" id="MF_00917"/>
    </source>
</evidence>
<keyword evidence="11" id="KW-1185">Reference proteome</keyword>
<keyword evidence="1 8" id="KW-0004">4Fe-4S</keyword>
<comment type="cofactor">
    <cofactor evidence="8">
        <name>S-adenosyl-L-methionine</name>
        <dbReference type="ChEBI" id="CHEBI:59789"/>
    </cofactor>
    <text evidence="8">Binds 1 S-adenosyl-L-methionine per subunit.</text>
</comment>
<comment type="function">
    <text evidence="8">Catalyzes the complex heterocyclic radical-mediated conversion of 6-carboxy-5,6,7,8-tetrahydropterin (CPH4) to 7-carboxy-7-deazaguanine (CDG), a step common to the biosynthetic pathways of all 7-deazapurine-containing compounds.</text>
</comment>
<dbReference type="Proteomes" id="UP000388235">
    <property type="component" value="Chromosome"/>
</dbReference>
<keyword evidence="5 8" id="KW-0408">Iron</keyword>
<feature type="binding site" evidence="8">
    <location>
        <position position="42"/>
    </location>
    <ligand>
        <name>Mg(2+)</name>
        <dbReference type="ChEBI" id="CHEBI:18420"/>
    </ligand>
</feature>
<dbReference type="InterPro" id="IPR024924">
    <property type="entry name" value="7-CO-7-deazaguanine_synth-like"/>
</dbReference>
<dbReference type="CDD" id="cd01335">
    <property type="entry name" value="Radical_SAM"/>
    <property type="match status" value="1"/>
</dbReference>
<accession>A0A5Q2QG77</accession>
<comment type="cofactor">
    <cofactor evidence="8">
        <name>[4Fe-4S] cluster</name>
        <dbReference type="ChEBI" id="CHEBI:49883"/>
    </cofactor>
    <text evidence="8">Binds 1 [4Fe-4S] cluster. The cluster is coordinated with 3 cysteines and an exchangeable S-adenosyl-L-methionine.</text>
</comment>
<dbReference type="InterPro" id="IPR058240">
    <property type="entry name" value="rSAM_sf"/>
</dbReference>
<evidence type="ECO:0000256" key="5">
    <source>
        <dbReference type="ARBA" id="ARBA00023004"/>
    </source>
</evidence>
<dbReference type="AlphaFoldDB" id="A0A5Q2QG77"/>
<comment type="caution">
    <text evidence="8">Lacks conserved residue(s) required for the propagation of feature annotation.</text>
</comment>
<sequence length="215" mass="24016">MADTLRLTEIFYSLQGETRTMGLPTVFVRLTGCPLRCTWCDSEYSFHGGSIHALDDILAEVAGYRPRYVTVTGGEPLAQPNALPLMRALCDAGYEVNLETSGALDIAEVDPRVSKVMDLKAPGSGEHARNRFDNLMHMGPNDQLKFVLADRVDYEWARMQIDQHGLADKGGELLLSPVHGQLNPRELADWIVADNLPVRMQLQMHKYLWGEEPGH</sequence>
<evidence type="ECO:0000259" key="9">
    <source>
        <dbReference type="PROSITE" id="PS51918"/>
    </source>
</evidence>
<feature type="binding site" evidence="8">
    <location>
        <position position="40"/>
    </location>
    <ligand>
        <name>[4Fe-4S] cluster</name>
        <dbReference type="ChEBI" id="CHEBI:49883"/>
        <note>4Fe-4S-S-AdoMet</note>
    </ligand>
</feature>
<comment type="subunit">
    <text evidence="8">Homodimer.</text>
</comment>
<dbReference type="RefSeq" id="WP_153713509.1">
    <property type="nucleotide sequence ID" value="NZ_CP045871.1"/>
</dbReference>
<evidence type="ECO:0000313" key="11">
    <source>
        <dbReference type="Proteomes" id="UP000388235"/>
    </source>
</evidence>
<feature type="binding site" evidence="8">
    <location>
        <begin position="39"/>
        <end position="41"/>
    </location>
    <ligand>
        <name>S-adenosyl-L-methionine</name>
        <dbReference type="ChEBI" id="CHEBI:59789"/>
    </ligand>
</feature>